<evidence type="ECO:0008006" key="3">
    <source>
        <dbReference type="Google" id="ProtNLM"/>
    </source>
</evidence>
<dbReference type="EMBL" id="RJKM01000001">
    <property type="protein sequence ID" value="ROP37546.1"/>
    <property type="molecule type" value="Genomic_DNA"/>
</dbReference>
<name>A0A3N1H558_9PSEU</name>
<dbReference type="AlphaFoldDB" id="A0A3N1H558"/>
<dbReference type="Proteomes" id="UP000268727">
    <property type="component" value="Unassembled WGS sequence"/>
</dbReference>
<sequence>MERTLFERGLVTEPMIELTATVPVPADSVLASVEAVIRDAGGGRVEVDRARRTVAVQGGWWYRGEYQVEATADGARLTHRVRNVARRGRWAVPLANRLFIGYRARTERNFAAFVASLA</sequence>
<accession>A0A3N1H558</accession>
<protein>
    <recommendedName>
        <fullName evidence="3">Polyketide cyclase/dehydrase/lipid transport protein</fullName>
    </recommendedName>
</protein>
<comment type="caution">
    <text evidence="1">The sequence shown here is derived from an EMBL/GenBank/DDBJ whole genome shotgun (WGS) entry which is preliminary data.</text>
</comment>
<keyword evidence="2" id="KW-1185">Reference proteome</keyword>
<reference evidence="1 2" key="1">
    <citation type="submission" date="2018-11" db="EMBL/GenBank/DDBJ databases">
        <title>Sequencing the genomes of 1000 actinobacteria strains.</title>
        <authorList>
            <person name="Klenk H.-P."/>
        </authorList>
    </citation>
    <scope>NUCLEOTIDE SEQUENCE [LARGE SCALE GENOMIC DNA]</scope>
    <source>
        <strain evidence="1 2">DSM 44231</strain>
    </source>
</reference>
<proteinExistence type="predicted"/>
<evidence type="ECO:0000313" key="2">
    <source>
        <dbReference type="Proteomes" id="UP000268727"/>
    </source>
</evidence>
<gene>
    <name evidence="1" type="ORF">EDD40_2863</name>
</gene>
<organism evidence="1 2">
    <name type="scientific">Saccharothrix texasensis</name>
    <dbReference type="NCBI Taxonomy" id="103734"/>
    <lineage>
        <taxon>Bacteria</taxon>
        <taxon>Bacillati</taxon>
        <taxon>Actinomycetota</taxon>
        <taxon>Actinomycetes</taxon>
        <taxon>Pseudonocardiales</taxon>
        <taxon>Pseudonocardiaceae</taxon>
        <taxon>Saccharothrix</taxon>
    </lineage>
</organism>
<evidence type="ECO:0000313" key="1">
    <source>
        <dbReference type="EMBL" id="ROP37546.1"/>
    </source>
</evidence>